<evidence type="ECO:0008006" key="7">
    <source>
        <dbReference type="Google" id="ProtNLM"/>
    </source>
</evidence>
<proteinExistence type="inferred from homology"/>
<comment type="similarity">
    <text evidence="1">Belongs to the eukaryotic/archaeal PrmC-related family.</text>
</comment>
<dbReference type="InterPro" id="IPR052190">
    <property type="entry name" value="Euk-Arch_PrmC-MTase"/>
</dbReference>
<dbReference type="PANTHER" id="PTHR45875:SF1">
    <property type="entry name" value="METHYLTRANSFERASE N6AMT1"/>
    <property type="match status" value="1"/>
</dbReference>
<evidence type="ECO:0000256" key="3">
    <source>
        <dbReference type="ARBA" id="ARBA00022679"/>
    </source>
</evidence>
<dbReference type="GeneID" id="87952534"/>
<keyword evidence="6" id="KW-1185">Reference proteome</keyword>
<dbReference type="PROSITE" id="PS00092">
    <property type="entry name" value="N6_MTASE"/>
    <property type="match status" value="1"/>
</dbReference>
<dbReference type="Proteomes" id="UP001329825">
    <property type="component" value="Chromosome 1"/>
</dbReference>
<keyword evidence="3" id="KW-0808">Transferase</keyword>
<dbReference type="RefSeq" id="XP_062788238.1">
    <property type="nucleotide sequence ID" value="XM_062932187.1"/>
</dbReference>
<keyword evidence="2" id="KW-0489">Methyltransferase</keyword>
<name>A0ABZ1CP91_9TREE</name>
<evidence type="ECO:0000256" key="2">
    <source>
        <dbReference type="ARBA" id="ARBA00022603"/>
    </source>
</evidence>
<sequence length="220" mass="24184">MSLPTPYIAHLTEDDYEHVYEPAEDSFILLDALELDADLLTSKKPTICVEIGSGSGIASTFLSNLLGTDNSLIISTDINVHACQATIRTGEANNTTLNPILCNLLSPIQNRLERQIDILLFNPPYVPTDLDELIQTQIGKDIGGSWAGGNDGMIVTNIVLDRLPDLLSTNGIMYLVTVIQNKPLQIIKNMESKGLICKEIIKRRAGRELLSVLRISRNTI</sequence>
<dbReference type="Gene3D" id="3.40.50.150">
    <property type="entry name" value="Vaccinia Virus protein VP39"/>
    <property type="match status" value="1"/>
</dbReference>
<evidence type="ECO:0000256" key="4">
    <source>
        <dbReference type="ARBA" id="ARBA00022691"/>
    </source>
</evidence>
<organism evidence="5 6">
    <name type="scientific">Kwoniella shivajii</name>
    <dbReference type="NCBI Taxonomy" id="564305"/>
    <lineage>
        <taxon>Eukaryota</taxon>
        <taxon>Fungi</taxon>
        <taxon>Dikarya</taxon>
        <taxon>Basidiomycota</taxon>
        <taxon>Agaricomycotina</taxon>
        <taxon>Tremellomycetes</taxon>
        <taxon>Tremellales</taxon>
        <taxon>Cryptococcaceae</taxon>
        <taxon>Kwoniella</taxon>
    </lineage>
</organism>
<evidence type="ECO:0000256" key="1">
    <source>
        <dbReference type="ARBA" id="ARBA00006149"/>
    </source>
</evidence>
<keyword evidence="4" id="KW-0949">S-adenosyl-L-methionine</keyword>
<reference evidence="5 6" key="1">
    <citation type="submission" date="2024-01" db="EMBL/GenBank/DDBJ databases">
        <title>Comparative genomics of Cryptococcus and Kwoniella reveals pathogenesis evolution and contrasting modes of karyotype evolution via chromosome fusion or intercentromeric recombination.</title>
        <authorList>
            <person name="Coelho M.A."/>
            <person name="David-Palma M."/>
            <person name="Shea T."/>
            <person name="Bowers K."/>
            <person name="McGinley-Smith S."/>
            <person name="Mohammad A.W."/>
            <person name="Gnirke A."/>
            <person name="Yurkov A.M."/>
            <person name="Nowrousian M."/>
            <person name="Sun S."/>
            <person name="Cuomo C.A."/>
            <person name="Heitman J."/>
        </authorList>
    </citation>
    <scope>NUCLEOTIDE SEQUENCE [LARGE SCALE GENOMIC DNA]</scope>
    <source>
        <strain evidence="5">CBS 11374</strain>
    </source>
</reference>
<accession>A0ABZ1CP91</accession>
<dbReference type="PANTHER" id="PTHR45875">
    <property type="entry name" value="METHYLTRANSFERASE N6AMT1"/>
    <property type="match status" value="1"/>
</dbReference>
<protein>
    <recommendedName>
        <fullName evidence="7">Methyltransferase small domain-containing protein</fullName>
    </recommendedName>
</protein>
<evidence type="ECO:0000313" key="5">
    <source>
        <dbReference type="EMBL" id="WRT63498.1"/>
    </source>
</evidence>
<dbReference type="InterPro" id="IPR029063">
    <property type="entry name" value="SAM-dependent_MTases_sf"/>
</dbReference>
<evidence type="ECO:0000313" key="6">
    <source>
        <dbReference type="Proteomes" id="UP001329825"/>
    </source>
</evidence>
<dbReference type="InterPro" id="IPR002052">
    <property type="entry name" value="DNA_methylase_N6_adenine_CS"/>
</dbReference>
<dbReference type="SUPFAM" id="SSF53335">
    <property type="entry name" value="S-adenosyl-L-methionine-dependent methyltransferases"/>
    <property type="match status" value="1"/>
</dbReference>
<gene>
    <name evidence="5" type="ORF">IL334_000403</name>
</gene>
<dbReference type="EMBL" id="CP141881">
    <property type="protein sequence ID" value="WRT63498.1"/>
    <property type="molecule type" value="Genomic_DNA"/>
</dbReference>